<proteinExistence type="predicted"/>
<accession>A0ABT5F039</accession>
<keyword evidence="2" id="KW-1185">Reference proteome</keyword>
<evidence type="ECO:0000313" key="2">
    <source>
        <dbReference type="Proteomes" id="UP001221411"/>
    </source>
</evidence>
<organism evidence="1 2">
    <name type="scientific">Polyangium mundeleinium</name>
    <dbReference type="NCBI Taxonomy" id="2995306"/>
    <lineage>
        <taxon>Bacteria</taxon>
        <taxon>Pseudomonadati</taxon>
        <taxon>Myxococcota</taxon>
        <taxon>Polyangia</taxon>
        <taxon>Polyangiales</taxon>
        <taxon>Polyangiaceae</taxon>
        <taxon>Polyangium</taxon>
    </lineage>
</organism>
<gene>
    <name evidence="1" type="ORF">POL67_34715</name>
</gene>
<comment type="caution">
    <text evidence="1">The sequence shown here is derived from an EMBL/GenBank/DDBJ whole genome shotgun (WGS) entry which is preliminary data.</text>
</comment>
<protein>
    <submittedName>
        <fullName evidence="1">Uncharacterized protein</fullName>
    </submittedName>
</protein>
<dbReference type="EMBL" id="JAQNDO010000001">
    <property type="protein sequence ID" value="MDC0746532.1"/>
    <property type="molecule type" value="Genomic_DNA"/>
</dbReference>
<dbReference type="Proteomes" id="UP001221411">
    <property type="component" value="Unassembled WGS sequence"/>
</dbReference>
<name>A0ABT5F039_9BACT</name>
<reference evidence="1 2" key="1">
    <citation type="submission" date="2022-11" db="EMBL/GenBank/DDBJ databases">
        <title>Minimal conservation of predation-associated metabolite biosynthetic gene clusters underscores biosynthetic potential of Myxococcota including descriptions for ten novel species: Archangium lansinium sp. nov., Myxococcus landrumus sp. nov., Nannocystis bai.</title>
        <authorList>
            <person name="Ahearne A."/>
            <person name="Stevens C."/>
            <person name="Dowd S."/>
        </authorList>
    </citation>
    <scope>NUCLEOTIDE SEQUENCE [LARGE SCALE GENOMIC DNA]</scope>
    <source>
        <strain evidence="1 2">RJM3</strain>
    </source>
</reference>
<sequence length="66" mass="6803">MLVRAEITSAAAGDIDAARIAHDAVSKLFLLVPDDDEATAAARDAHSAASKLLGAMSTAPTARKKR</sequence>
<dbReference type="RefSeq" id="WP_271924910.1">
    <property type="nucleotide sequence ID" value="NZ_JAQNDO010000001.1"/>
</dbReference>
<evidence type="ECO:0000313" key="1">
    <source>
        <dbReference type="EMBL" id="MDC0746532.1"/>
    </source>
</evidence>